<accession>A0ABN3L0X6</accession>
<name>A0ABN3L0X6_STRLO</name>
<reference evidence="2 3" key="1">
    <citation type="journal article" date="2019" name="Int. J. Syst. Evol. Microbiol.">
        <title>The Global Catalogue of Microorganisms (GCM) 10K type strain sequencing project: providing services to taxonomists for standard genome sequencing and annotation.</title>
        <authorList>
            <consortium name="The Broad Institute Genomics Platform"/>
            <consortium name="The Broad Institute Genome Sequencing Center for Infectious Disease"/>
            <person name="Wu L."/>
            <person name="Ma J."/>
        </authorList>
    </citation>
    <scope>NUCLEOTIDE SEQUENCE [LARGE SCALE GENOMIC DNA]</scope>
    <source>
        <strain evidence="2 3">JCM 4395</strain>
    </source>
</reference>
<keyword evidence="3" id="KW-1185">Reference proteome</keyword>
<protein>
    <submittedName>
        <fullName evidence="2">Uncharacterized protein</fullName>
    </submittedName>
</protein>
<dbReference type="EMBL" id="BAAASG010000002">
    <property type="protein sequence ID" value="GAA2474322.1"/>
    <property type="molecule type" value="Genomic_DNA"/>
</dbReference>
<organism evidence="2 3">
    <name type="scientific">Streptomyces longisporus</name>
    <dbReference type="NCBI Taxonomy" id="1948"/>
    <lineage>
        <taxon>Bacteria</taxon>
        <taxon>Bacillati</taxon>
        <taxon>Actinomycetota</taxon>
        <taxon>Actinomycetes</taxon>
        <taxon>Kitasatosporales</taxon>
        <taxon>Streptomycetaceae</taxon>
        <taxon>Streptomyces</taxon>
    </lineage>
</organism>
<evidence type="ECO:0000313" key="2">
    <source>
        <dbReference type="EMBL" id="GAA2474322.1"/>
    </source>
</evidence>
<sequence length="60" mass="6193">MGRRGGGASRRCDGTRTALDALRASPDGPAAPQSSRVVGGDPELTLFDVKATLIAPRETI</sequence>
<comment type="caution">
    <text evidence="2">The sequence shown here is derived from an EMBL/GenBank/DDBJ whole genome shotgun (WGS) entry which is preliminary data.</text>
</comment>
<proteinExistence type="predicted"/>
<gene>
    <name evidence="2" type="ORF">GCM10010276_06930</name>
</gene>
<feature type="region of interest" description="Disordered" evidence="1">
    <location>
        <begin position="1"/>
        <end position="40"/>
    </location>
</feature>
<dbReference type="Proteomes" id="UP001501777">
    <property type="component" value="Unassembled WGS sequence"/>
</dbReference>
<evidence type="ECO:0000256" key="1">
    <source>
        <dbReference type="SAM" id="MobiDB-lite"/>
    </source>
</evidence>
<evidence type="ECO:0000313" key="3">
    <source>
        <dbReference type="Proteomes" id="UP001501777"/>
    </source>
</evidence>